<proteinExistence type="inferred from homology"/>
<keyword evidence="6 7" id="KW-0961">Cell wall biogenesis/degradation</keyword>
<dbReference type="Proteomes" id="UP000051802">
    <property type="component" value="Unassembled WGS sequence"/>
</dbReference>
<keyword evidence="1 7" id="KW-1003">Cell membrane</keyword>
<evidence type="ECO:0000256" key="5">
    <source>
        <dbReference type="ARBA" id="ARBA00023239"/>
    </source>
</evidence>
<evidence type="ECO:0000313" key="8">
    <source>
        <dbReference type="EMBL" id="KRG48995.1"/>
    </source>
</evidence>
<reference evidence="8 9" key="1">
    <citation type="submission" date="2015-10" db="EMBL/GenBank/DDBJ databases">
        <title>Genome sequencing and analysis of members of genus Stenotrophomonas.</title>
        <authorList>
            <person name="Patil P.P."/>
            <person name="Midha S."/>
            <person name="Patil P.B."/>
        </authorList>
    </citation>
    <scope>NUCLEOTIDE SEQUENCE [LARGE SCALE GENOMIC DNA]</scope>
    <source>
        <strain evidence="8 9">JCM 16536</strain>
    </source>
</reference>
<accession>A0A0R0B808</accession>
<evidence type="ECO:0000256" key="3">
    <source>
        <dbReference type="ARBA" id="ARBA00022989"/>
    </source>
</evidence>
<keyword evidence="3 7" id="KW-1133">Transmembrane helix</keyword>
<evidence type="ECO:0000313" key="9">
    <source>
        <dbReference type="Proteomes" id="UP000051802"/>
    </source>
</evidence>
<feature type="transmembrane region" description="Helical" evidence="7">
    <location>
        <begin position="12"/>
        <end position="35"/>
    </location>
</feature>
<dbReference type="HAMAP" id="MF_02065">
    <property type="entry name" value="MltG"/>
    <property type="match status" value="1"/>
</dbReference>
<evidence type="ECO:0000256" key="4">
    <source>
        <dbReference type="ARBA" id="ARBA00023136"/>
    </source>
</evidence>
<dbReference type="GO" id="GO:0005886">
    <property type="term" value="C:plasma membrane"/>
    <property type="evidence" value="ECO:0007669"/>
    <property type="project" value="UniProtKB-SubCell"/>
</dbReference>
<dbReference type="Gene3D" id="3.30.1490.480">
    <property type="entry name" value="Endolytic murein transglycosylase"/>
    <property type="match status" value="1"/>
</dbReference>
<dbReference type="EMBL" id="LLXU01000004">
    <property type="protein sequence ID" value="KRG48995.1"/>
    <property type="molecule type" value="Genomic_DNA"/>
</dbReference>
<keyword evidence="5 7" id="KW-0456">Lyase</keyword>
<protein>
    <recommendedName>
        <fullName evidence="7">Endolytic murein transglycosylase</fullName>
        <ecNumber evidence="7">4.2.2.29</ecNumber>
    </recommendedName>
    <alternativeName>
        <fullName evidence="7">Peptidoglycan lytic transglycosylase</fullName>
    </alternativeName>
    <alternativeName>
        <fullName evidence="7">Peptidoglycan polymerization terminase</fullName>
    </alternativeName>
</protein>
<comment type="caution">
    <text evidence="8">The sequence shown here is derived from an EMBL/GenBank/DDBJ whole genome shotgun (WGS) entry which is preliminary data.</text>
</comment>
<name>A0A0R0B808_9GAMM</name>
<dbReference type="GO" id="GO:0009252">
    <property type="term" value="P:peptidoglycan biosynthetic process"/>
    <property type="evidence" value="ECO:0007669"/>
    <property type="project" value="UniProtKB-UniRule"/>
</dbReference>
<comment type="similarity">
    <text evidence="7">Belongs to the transglycosylase MltG family.</text>
</comment>
<comment type="catalytic activity">
    <reaction evidence="7">
        <text>a peptidoglycan chain = a peptidoglycan chain with N-acetyl-1,6-anhydromuramyl-[peptide] at the reducing end + a peptidoglycan chain with N-acetylglucosamine at the non-reducing end.</text>
        <dbReference type="EC" id="4.2.2.29"/>
    </reaction>
</comment>
<dbReference type="RefSeq" id="WP_057642652.1">
    <property type="nucleotide sequence ID" value="NZ_LLXU01000004.1"/>
</dbReference>
<dbReference type="CDD" id="cd08010">
    <property type="entry name" value="MltG_like"/>
    <property type="match status" value="1"/>
</dbReference>
<organism evidence="8 9">
    <name type="scientific">Stenotrophomonas panacihumi</name>
    <dbReference type="NCBI Taxonomy" id="676599"/>
    <lineage>
        <taxon>Bacteria</taxon>
        <taxon>Pseudomonadati</taxon>
        <taxon>Pseudomonadota</taxon>
        <taxon>Gammaproteobacteria</taxon>
        <taxon>Lysobacterales</taxon>
        <taxon>Lysobacteraceae</taxon>
        <taxon>Stenotrophomonas</taxon>
    </lineage>
</organism>
<dbReference type="OrthoDB" id="9814591at2"/>
<keyword evidence="2 7" id="KW-0812">Transmembrane</keyword>
<keyword evidence="9" id="KW-1185">Reference proteome</keyword>
<dbReference type="NCBIfam" id="TIGR00247">
    <property type="entry name" value="endolytic transglycosylase MltG"/>
    <property type="match status" value="1"/>
</dbReference>
<keyword evidence="7" id="KW-0997">Cell inner membrane</keyword>
<dbReference type="Pfam" id="PF02618">
    <property type="entry name" value="YceG"/>
    <property type="match status" value="1"/>
</dbReference>
<evidence type="ECO:0000256" key="7">
    <source>
        <dbReference type="HAMAP-Rule" id="MF_02065"/>
    </source>
</evidence>
<dbReference type="GO" id="GO:0071555">
    <property type="term" value="P:cell wall organization"/>
    <property type="evidence" value="ECO:0007669"/>
    <property type="project" value="UniProtKB-KW"/>
</dbReference>
<evidence type="ECO:0000256" key="2">
    <source>
        <dbReference type="ARBA" id="ARBA00022692"/>
    </source>
</evidence>
<comment type="subcellular location">
    <subcellularLocation>
        <location evidence="7">Cell inner membrane</location>
        <topology evidence="7">Single-pass membrane protein</topology>
    </subcellularLocation>
</comment>
<dbReference type="STRING" id="676599.ARC20_17080"/>
<comment type="function">
    <text evidence="7">Functions as a peptidoglycan terminase that cleaves nascent peptidoglycan strands endolytically to terminate their elongation.</text>
</comment>
<dbReference type="EC" id="4.2.2.29" evidence="7"/>
<evidence type="ECO:0000256" key="6">
    <source>
        <dbReference type="ARBA" id="ARBA00023316"/>
    </source>
</evidence>
<dbReference type="Gene3D" id="3.30.160.60">
    <property type="entry name" value="Classic Zinc Finger"/>
    <property type="match status" value="1"/>
</dbReference>
<evidence type="ECO:0000256" key="1">
    <source>
        <dbReference type="ARBA" id="ARBA00022475"/>
    </source>
</evidence>
<sequence length="359" mass="38781">MTEVAVAGAKRGCLSILAVLLALAVLAVGAAAWLWQDHQRFADTPLTASAPSVVVAPGDSVRGVLRKLRAAGVDTGHDINWLLLARQVGAAGHIKVGEYALQPPLSPRELLTRMRDGRVIQYRFTLVEGWNIRQLRAALNAATPLEHVTADLDDAALMAKLGFAGQHPEGRFLPETYLYQRGDTDLDVLTRAHKAMERALADAWSRRADDLPLRSADEALILASIVEKETALAAERPQIAGVFARRLRMGMKLQTDPTVIYGLGSGYDGNIRRRDLDTDTPYNTYTRTGLTPTPIAMPGHAALEAAVRPAPGNALYFVAVGDGTGAHVFSDDYAGHTAAVARYLQRRRESQAQAPVTTP</sequence>
<dbReference type="PANTHER" id="PTHR30518">
    <property type="entry name" value="ENDOLYTIC MUREIN TRANSGLYCOSYLASE"/>
    <property type="match status" value="1"/>
</dbReference>
<keyword evidence="4 7" id="KW-0472">Membrane</keyword>
<dbReference type="PANTHER" id="PTHR30518:SF2">
    <property type="entry name" value="ENDOLYTIC MUREIN TRANSGLYCOSYLASE"/>
    <property type="match status" value="1"/>
</dbReference>
<dbReference type="AlphaFoldDB" id="A0A0R0B808"/>
<feature type="site" description="Important for catalytic activity" evidence="7">
    <location>
        <position position="229"/>
    </location>
</feature>
<dbReference type="InterPro" id="IPR003770">
    <property type="entry name" value="MLTG-like"/>
</dbReference>
<gene>
    <name evidence="7" type="primary">mltG</name>
    <name evidence="8" type="ORF">ARC20_17080</name>
</gene>
<dbReference type="GO" id="GO:0008932">
    <property type="term" value="F:lytic endotransglycosylase activity"/>
    <property type="evidence" value="ECO:0007669"/>
    <property type="project" value="UniProtKB-UniRule"/>
</dbReference>